<keyword evidence="3" id="KW-1185">Reference proteome</keyword>
<dbReference type="EMBL" id="VXIV02001528">
    <property type="protein sequence ID" value="KAF6032184.1"/>
    <property type="molecule type" value="Genomic_DNA"/>
</dbReference>
<name>A0A7J7K2N7_BUGNE</name>
<evidence type="ECO:0000313" key="3">
    <source>
        <dbReference type="Proteomes" id="UP000593567"/>
    </source>
</evidence>
<feature type="compositionally biased region" description="Basic and acidic residues" evidence="1">
    <location>
        <begin position="1"/>
        <end position="11"/>
    </location>
</feature>
<sequence>MTGKSEPKSMVDEDIDMENGEDASWIKIEEKPVSMDVLFDSASKFEGAGSSNETEPQQVPAIKLYPSLTRSTESPSAPPLLNSTLEAPPSSEPKTDLDVKVAEAIEQMRTMGFHDDGK</sequence>
<feature type="region of interest" description="Disordered" evidence="1">
    <location>
        <begin position="45"/>
        <end position="96"/>
    </location>
</feature>
<feature type="region of interest" description="Disordered" evidence="1">
    <location>
        <begin position="1"/>
        <end position="20"/>
    </location>
</feature>
<gene>
    <name evidence="2" type="ORF">EB796_009510</name>
</gene>
<evidence type="ECO:0000313" key="2">
    <source>
        <dbReference type="EMBL" id="KAF6032184.1"/>
    </source>
</evidence>
<dbReference type="AlphaFoldDB" id="A0A7J7K2N7"/>
<proteinExistence type="predicted"/>
<comment type="caution">
    <text evidence="2">The sequence shown here is derived from an EMBL/GenBank/DDBJ whole genome shotgun (WGS) entry which is preliminary data.</text>
</comment>
<feature type="compositionally biased region" description="Polar residues" evidence="1">
    <location>
        <begin position="68"/>
        <end position="85"/>
    </location>
</feature>
<accession>A0A7J7K2N7</accession>
<reference evidence="2" key="1">
    <citation type="submission" date="2020-06" db="EMBL/GenBank/DDBJ databases">
        <title>Draft genome of Bugula neritina, a colonial animal packing powerful symbionts and potential medicines.</title>
        <authorList>
            <person name="Rayko M."/>
        </authorList>
    </citation>
    <scope>NUCLEOTIDE SEQUENCE [LARGE SCALE GENOMIC DNA]</scope>
    <source>
        <strain evidence="2">Kwan_BN1</strain>
    </source>
</reference>
<dbReference type="Proteomes" id="UP000593567">
    <property type="component" value="Unassembled WGS sequence"/>
</dbReference>
<organism evidence="2 3">
    <name type="scientific">Bugula neritina</name>
    <name type="common">Brown bryozoan</name>
    <name type="synonym">Sertularia neritina</name>
    <dbReference type="NCBI Taxonomy" id="10212"/>
    <lineage>
        <taxon>Eukaryota</taxon>
        <taxon>Metazoa</taxon>
        <taxon>Spiralia</taxon>
        <taxon>Lophotrochozoa</taxon>
        <taxon>Bryozoa</taxon>
        <taxon>Gymnolaemata</taxon>
        <taxon>Cheilostomatida</taxon>
        <taxon>Flustrina</taxon>
        <taxon>Buguloidea</taxon>
        <taxon>Bugulidae</taxon>
        <taxon>Bugula</taxon>
    </lineage>
</organism>
<evidence type="ECO:0000256" key="1">
    <source>
        <dbReference type="SAM" id="MobiDB-lite"/>
    </source>
</evidence>
<protein>
    <submittedName>
        <fullName evidence="2">Uncharacterized protein</fullName>
    </submittedName>
</protein>